<dbReference type="PANTHER" id="PTHR24099:SF8">
    <property type="entry name" value="FSD1-LIKE PROTEIN"/>
    <property type="match status" value="1"/>
</dbReference>
<accession>A0A4W6CLI1</accession>
<keyword evidence="7" id="KW-1185">Reference proteome</keyword>
<dbReference type="InterPro" id="IPR003877">
    <property type="entry name" value="SPRY_dom"/>
</dbReference>
<proteinExistence type="predicted"/>
<dbReference type="InterPro" id="IPR013783">
    <property type="entry name" value="Ig-like_fold"/>
</dbReference>
<dbReference type="CDD" id="cd00063">
    <property type="entry name" value="FN3"/>
    <property type="match status" value="1"/>
</dbReference>
<dbReference type="PANTHER" id="PTHR24099">
    <property type="entry name" value="E3 UBIQUITIN-PROTEIN LIGASE TRIM36-RELATED"/>
    <property type="match status" value="1"/>
</dbReference>
<sequence length="511" mass="57134">LDNTWTGREGERGLEALRRIITTLTNKNEELQNFLETVDNTLTGLQEESCKVMSDLEAELGQLSSTLEEKGAELRGIIKEEKCRKEAELQKQLSDGKFALLSCEELLEFANQTLTITSEEEFLKVGWEEEIKSLKKHCEIIWKVTMAPAFRLTTRPVVSENMSQFTADFSAERVVLQRLHFLPVPKAPEINISRCIVHDNNITVTWRPASEVDGEGGPTEHYELEYRKTNRDSSLRAAGDACWEKICDITETQVTISGESLIPASSSVRVRAKNKTAAGEFSESVTIETRAYNFGFDASTAHAELKVQGDTVTWEPQGVKGHDLRLRGKESKSSSRSATPSPNKVAGSRAGRDRFAGESYTVLGDQEMIGGCYYWELCPLADWKSFSVGVAYRASLGRFDQLGKSTGSWCLHASQWLQSSLAAKHNNRAKALDWPLPQRIGIYCDYDNGDLSFIDVDRLRLLHCFKTKFSQPLIPAFTVWCGGITITTGLQVPSFMENFLSTNRSLSNLSQ</sequence>
<dbReference type="InterPro" id="IPR003879">
    <property type="entry name" value="Butyrophylin_SPRY"/>
</dbReference>
<evidence type="ECO:0000313" key="7">
    <source>
        <dbReference type="Proteomes" id="UP000314980"/>
    </source>
</evidence>
<evidence type="ECO:0008006" key="8">
    <source>
        <dbReference type="Google" id="ProtNLM"/>
    </source>
</evidence>
<evidence type="ECO:0000259" key="4">
    <source>
        <dbReference type="PROSITE" id="PS50188"/>
    </source>
</evidence>
<dbReference type="Gene3D" id="2.60.40.10">
    <property type="entry name" value="Immunoglobulins"/>
    <property type="match status" value="1"/>
</dbReference>
<feature type="coiled-coil region" evidence="2">
    <location>
        <begin position="14"/>
        <end position="73"/>
    </location>
</feature>
<dbReference type="SMART" id="SM00449">
    <property type="entry name" value="SPRY"/>
    <property type="match status" value="1"/>
</dbReference>
<dbReference type="InterPro" id="IPR003961">
    <property type="entry name" value="FN3_dom"/>
</dbReference>
<evidence type="ECO:0000256" key="2">
    <source>
        <dbReference type="SAM" id="Coils"/>
    </source>
</evidence>
<reference evidence="6" key="2">
    <citation type="submission" date="2025-08" db="UniProtKB">
        <authorList>
            <consortium name="Ensembl"/>
        </authorList>
    </citation>
    <scope>IDENTIFICATION</scope>
</reference>
<dbReference type="SUPFAM" id="SSF49265">
    <property type="entry name" value="Fibronectin type III"/>
    <property type="match status" value="1"/>
</dbReference>
<dbReference type="GeneTree" id="ENSGT00940000157979"/>
<keyword evidence="1 2" id="KW-0175">Coiled coil</keyword>
<dbReference type="SUPFAM" id="SSF49899">
    <property type="entry name" value="Concanavalin A-like lectins/glucanases"/>
    <property type="match status" value="1"/>
</dbReference>
<evidence type="ECO:0000256" key="1">
    <source>
        <dbReference type="ARBA" id="ARBA00023054"/>
    </source>
</evidence>
<dbReference type="InterPro" id="IPR043136">
    <property type="entry name" value="B30.2/SPRY_sf"/>
</dbReference>
<feature type="domain" description="B30.2/SPRY" evidence="4">
    <location>
        <begin position="274"/>
        <end position="495"/>
    </location>
</feature>
<feature type="region of interest" description="Disordered" evidence="3">
    <location>
        <begin position="318"/>
        <end position="350"/>
    </location>
</feature>
<dbReference type="Pfam" id="PF00622">
    <property type="entry name" value="SPRY"/>
    <property type="match status" value="1"/>
</dbReference>
<dbReference type="AlphaFoldDB" id="A0A4W6CLI1"/>
<organism evidence="6 7">
    <name type="scientific">Lates calcarifer</name>
    <name type="common">Barramundi</name>
    <name type="synonym">Holocentrus calcarifer</name>
    <dbReference type="NCBI Taxonomy" id="8187"/>
    <lineage>
        <taxon>Eukaryota</taxon>
        <taxon>Metazoa</taxon>
        <taxon>Chordata</taxon>
        <taxon>Craniata</taxon>
        <taxon>Vertebrata</taxon>
        <taxon>Euteleostomi</taxon>
        <taxon>Actinopterygii</taxon>
        <taxon>Neopterygii</taxon>
        <taxon>Teleostei</taxon>
        <taxon>Neoteleostei</taxon>
        <taxon>Acanthomorphata</taxon>
        <taxon>Carangaria</taxon>
        <taxon>Carangaria incertae sedis</taxon>
        <taxon>Centropomidae</taxon>
        <taxon>Lates</taxon>
    </lineage>
</organism>
<dbReference type="SMART" id="SM00060">
    <property type="entry name" value="FN3"/>
    <property type="match status" value="1"/>
</dbReference>
<dbReference type="PROSITE" id="PS50188">
    <property type="entry name" value="B302_SPRY"/>
    <property type="match status" value="1"/>
</dbReference>
<dbReference type="PRINTS" id="PR01407">
    <property type="entry name" value="BUTYPHLNCDUF"/>
</dbReference>
<dbReference type="PROSITE" id="PS50853">
    <property type="entry name" value="FN3"/>
    <property type="match status" value="1"/>
</dbReference>
<dbReference type="InterPro" id="IPR036116">
    <property type="entry name" value="FN3_sf"/>
</dbReference>
<evidence type="ECO:0000259" key="5">
    <source>
        <dbReference type="PROSITE" id="PS50853"/>
    </source>
</evidence>
<dbReference type="InterPro" id="IPR001870">
    <property type="entry name" value="B30.2/SPRY"/>
</dbReference>
<dbReference type="InterPro" id="IPR050617">
    <property type="entry name" value="E3_ligase_FN3/SPRY"/>
</dbReference>
<protein>
    <recommendedName>
        <fullName evidence="8">Fibronectin type III and SPRY domain containing 1-like</fullName>
    </recommendedName>
</protein>
<reference evidence="6" key="3">
    <citation type="submission" date="2025-09" db="UniProtKB">
        <authorList>
            <consortium name="Ensembl"/>
        </authorList>
    </citation>
    <scope>IDENTIFICATION</scope>
</reference>
<feature type="compositionally biased region" description="Basic and acidic residues" evidence="3">
    <location>
        <begin position="320"/>
        <end position="333"/>
    </location>
</feature>
<evidence type="ECO:0000256" key="3">
    <source>
        <dbReference type="SAM" id="MobiDB-lite"/>
    </source>
</evidence>
<dbReference type="Gene3D" id="2.60.120.920">
    <property type="match status" value="1"/>
</dbReference>
<dbReference type="InParanoid" id="A0A4W6CLI1"/>
<evidence type="ECO:0000313" key="6">
    <source>
        <dbReference type="Ensembl" id="ENSLCAP00010013185.1"/>
    </source>
</evidence>
<reference evidence="7" key="1">
    <citation type="submission" date="2015-09" db="EMBL/GenBank/DDBJ databases">
        <authorList>
            <person name="Sai Rama Sridatta P."/>
        </authorList>
    </citation>
    <scope>NUCLEOTIDE SEQUENCE [LARGE SCALE GENOMIC DNA]</scope>
</reference>
<feature type="domain" description="Fibronectin type-III" evidence="5">
    <location>
        <begin position="184"/>
        <end position="292"/>
    </location>
</feature>
<dbReference type="Proteomes" id="UP000314980">
    <property type="component" value="Unassembled WGS sequence"/>
</dbReference>
<name>A0A4W6CLI1_LATCA</name>
<dbReference type="InterPro" id="IPR013320">
    <property type="entry name" value="ConA-like_dom_sf"/>
</dbReference>
<dbReference type="Ensembl" id="ENSLCAT00010013463.1">
    <property type="protein sequence ID" value="ENSLCAP00010013185.1"/>
    <property type="gene ID" value="ENSLCAG00010006148.1"/>
</dbReference>